<protein>
    <submittedName>
        <fullName evidence="1">Uncharacterized protein</fullName>
    </submittedName>
</protein>
<dbReference type="EMBL" id="CM023490">
    <property type="protein sequence ID" value="KAH6943641.1"/>
    <property type="molecule type" value="Genomic_DNA"/>
</dbReference>
<proteinExistence type="predicted"/>
<sequence length="145" mass="16697">MFRIVAAISILVFLDTLQLRADSRSALIANSVWGLLRGLETFSQIVYPYDAFQFAVNETVIQDAPRFRHRGLLIDTSRHFLPIKKIVETLDAMAYNKMNVLHWHMTDDQSFPFVSRTFPAMSEMMHPIRLFTTLSVDSFLLFPVG</sequence>
<evidence type="ECO:0000313" key="1">
    <source>
        <dbReference type="EMBL" id="KAH6943641.1"/>
    </source>
</evidence>
<organism evidence="1 2">
    <name type="scientific">Hyalomma asiaticum</name>
    <name type="common">Tick</name>
    <dbReference type="NCBI Taxonomy" id="266040"/>
    <lineage>
        <taxon>Eukaryota</taxon>
        <taxon>Metazoa</taxon>
        <taxon>Ecdysozoa</taxon>
        <taxon>Arthropoda</taxon>
        <taxon>Chelicerata</taxon>
        <taxon>Arachnida</taxon>
        <taxon>Acari</taxon>
        <taxon>Parasitiformes</taxon>
        <taxon>Ixodida</taxon>
        <taxon>Ixodoidea</taxon>
        <taxon>Ixodidae</taxon>
        <taxon>Hyalomminae</taxon>
        <taxon>Hyalomma</taxon>
    </lineage>
</organism>
<accession>A0ACB7TBZ3</accession>
<gene>
    <name evidence="1" type="ORF">HPB50_025025</name>
</gene>
<keyword evidence="2" id="KW-1185">Reference proteome</keyword>
<reference evidence="1" key="1">
    <citation type="submission" date="2020-05" db="EMBL/GenBank/DDBJ databases">
        <title>Large-scale comparative analyses of tick genomes elucidate their genetic diversity and vector capacities.</title>
        <authorList>
            <person name="Jia N."/>
            <person name="Wang J."/>
            <person name="Shi W."/>
            <person name="Du L."/>
            <person name="Sun Y."/>
            <person name="Zhan W."/>
            <person name="Jiang J."/>
            <person name="Wang Q."/>
            <person name="Zhang B."/>
            <person name="Ji P."/>
            <person name="Sakyi L.B."/>
            <person name="Cui X."/>
            <person name="Yuan T."/>
            <person name="Jiang B."/>
            <person name="Yang W."/>
            <person name="Lam T.T.-Y."/>
            <person name="Chang Q."/>
            <person name="Ding S."/>
            <person name="Wang X."/>
            <person name="Zhu J."/>
            <person name="Ruan X."/>
            <person name="Zhao L."/>
            <person name="Wei J."/>
            <person name="Que T."/>
            <person name="Du C."/>
            <person name="Cheng J."/>
            <person name="Dai P."/>
            <person name="Han X."/>
            <person name="Huang E."/>
            <person name="Gao Y."/>
            <person name="Liu J."/>
            <person name="Shao H."/>
            <person name="Ye R."/>
            <person name="Li L."/>
            <person name="Wei W."/>
            <person name="Wang X."/>
            <person name="Wang C."/>
            <person name="Yang T."/>
            <person name="Huo Q."/>
            <person name="Li W."/>
            <person name="Guo W."/>
            <person name="Chen H."/>
            <person name="Zhou L."/>
            <person name="Ni X."/>
            <person name="Tian J."/>
            <person name="Zhou Y."/>
            <person name="Sheng Y."/>
            <person name="Liu T."/>
            <person name="Pan Y."/>
            <person name="Xia L."/>
            <person name="Li J."/>
            <person name="Zhao F."/>
            <person name="Cao W."/>
        </authorList>
    </citation>
    <scope>NUCLEOTIDE SEQUENCE</scope>
    <source>
        <tissue evidence="1">Larvae</tissue>
    </source>
</reference>
<dbReference type="Proteomes" id="UP000821845">
    <property type="component" value="Chromosome 10"/>
</dbReference>
<comment type="caution">
    <text evidence="1">The sequence shown here is derived from an EMBL/GenBank/DDBJ whole genome shotgun (WGS) entry which is preliminary data.</text>
</comment>
<evidence type="ECO:0000313" key="2">
    <source>
        <dbReference type="Proteomes" id="UP000821845"/>
    </source>
</evidence>
<name>A0ACB7TBZ3_HYAAI</name>